<gene>
    <name evidence="1" type="ORF">Goe2_c01100</name>
    <name evidence="2" type="ORF">Goe2_c21300</name>
</gene>
<dbReference type="Proteomes" id="UP000224660">
    <property type="component" value="Segment"/>
</dbReference>
<evidence type="ECO:0000313" key="2">
    <source>
        <dbReference type="EMBL" id="APZ82449.1"/>
    </source>
</evidence>
<reference evidence="2 3" key="1">
    <citation type="journal article" date="2017" name="Viruses">
        <title>Characterization of Bacillus subtilis Viruses vB_BsuM-Goe2 and vB_BsuM-Goe3.</title>
        <authorList>
            <person name="Willms I.M."/>
            <person name="Hoppert M."/>
            <person name="Hertel R."/>
        </authorList>
    </citation>
    <scope>NUCLEOTIDE SEQUENCE [LARGE SCALE GENOMIC DNA]</scope>
</reference>
<dbReference type="EMBL" id="KY368639">
    <property type="protein sequence ID" value="APZ82449.1"/>
    <property type="molecule type" value="Genomic_DNA"/>
</dbReference>
<evidence type="ECO:0000313" key="1">
    <source>
        <dbReference type="EMBL" id="APZ82251.1"/>
    </source>
</evidence>
<accession>A0A217EQW0</accession>
<proteinExistence type="predicted"/>
<dbReference type="EMBL" id="KY368639">
    <property type="protein sequence ID" value="APZ82251.1"/>
    <property type="molecule type" value="Genomic_DNA"/>
</dbReference>
<name>A0A217EQW0_9CAUD</name>
<evidence type="ECO:0000313" key="3">
    <source>
        <dbReference type="Proteomes" id="UP000224660"/>
    </source>
</evidence>
<sequence length="88" mass="10292">MRKFVTTLTASPRNKKVGNHRLEISPFVSLRRYYYFNTAICIENPITREFAIDDSYGSLSTNQNCAQYRQYFSLEGYKEVSLEEIHAV</sequence>
<protein>
    <submittedName>
        <fullName evidence="2">Uncharacterized protein</fullName>
    </submittedName>
</protein>
<organism evidence="2 3">
    <name type="scientific">Bacillus phage vB_BsuM-Goe2</name>
    <dbReference type="NCBI Taxonomy" id="1933062"/>
    <lineage>
        <taxon>Viruses</taxon>
        <taxon>Duplodnaviria</taxon>
        <taxon>Heunggongvirae</taxon>
        <taxon>Uroviricota</taxon>
        <taxon>Caudoviricetes</taxon>
        <taxon>Herelleviridae</taxon>
        <taxon>Spounavirinae</taxon>
        <taxon>Okubovirus</taxon>
        <taxon>Okubovirus camphawk</taxon>
    </lineage>
</organism>